<keyword evidence="2" id="KW-1133">Transmembrane helix</keyword>
<feature type="region of interest" description="Disordered" evidence="1">
    <location>
        <begin position="110"/>
        <end position="136"/>
    </location>
</feature>
<evidence type="ECO:0000313" key="4">
    <source>
        <dbReference type="Proteomes" id="UP001064489"/>
    </source>
</evidence>
<sequence length="197" mass="21265">MCRLAAPPSSVMVPQGLPPCETSSSMMQAKARQFTLPIATVVADSALLSVPIAVALLGSPSPALQTAVTANESVTLVAITDPYVLVHTQQPPWSPISAPSLASATAESEISWSESRAKPKQSEPLDEQKKPNEGSRFFPRLSRADLIAFKKRPRLLFLLALIRGKSQTLDFDDSTNIFVLLFLFVVVVARGVHGWVD</sequence>
<feature type="transmembrane region" description="Helical" evidence="2">
    <location>
        <begin position="34"/>
        <end position="57"/>
    </location>
</feature>
<dbReference type="Proteomes" id="UP001064489">
    <property type="component" value="Chromosome 5"/>
</dbReference>
<keyword evidence="2" id="KW-0812">Transmembrane</keyword>
<evidence type="ECO:0000256" key="1">
    <source>
        <dbReference type="SAM" id="MobiDB-lite"/>
    </source>
</evidence>
<evidence type="ECO:0000256" key="2">
    <source>
        <dbReference type="SAM" id="Phobius"/>
    </source>
</evidence>
<name>A0AAD5NQT0_ACENE</name>
<organism evidence="3 4">
    <name type="scientific">Acer negundo</name>
    <name type="common">Box elder</name>
    <dbReference type="NCBI Taxonomy" id="4023"/>
    <lineage>
        <taxon>Eukaryota</taxon>
        <taxon>Viridiplantae</taxon>
        <taxon>Streptophyta</taxon>
        <taxon>Embryophyta</taxon>
        <taxon>Tracheophyta</taxon>
        <taxon>Spermatophyta</taxon>
        <taxon>Magnoliopsida</taxon>
        <taxon>eudicotyledons</taxon>
        <taxon>Gunneridae</taxon>
        <taxon>Pentapetalae</taxon>
        <taxon>rosids</taxon>
        <taxon>malvids</taxon>
        <taxon>Sapindales</taxon>
        <taxon>Sapindaceae</taxon>
        <taxon>Hippocastanoideae</taxon>
        <taxon>Acereae</taxon>
        <taxon>Acer</taxon>
    </lineage>
</organism>
<feature type="transmembrane region" description="Helical" evidence="2">
    <location>
        <begin position="177"/>
        <end position="196"/>
    </location>
</feature>
<evidence type="ECO:0000313" key="3">
    <source>
        <dbReference type="EMBL" id="KAI9177625.1"/>
    </source>
</evidence>
<gene>
    <name evidence="3" type="ORF">LWI28_017452</name>
</gene>
<reference evidence="3" key="1">
    <citation type="journal article" date="2022" name="Plant J.">
        <title>Strategies of tolerance reflected in two North American maple genomes.</title>
        <authorList>
            <person name="McEvoy S.L."/>
            <person name="Sezen U.U."/>
            <person name="Trouern-Trend A."/>
            <person name="McMahon S.M."/>
            <person name="Schaberg P.G."/>
            <person name="Yang J."/>
            <person name="Wegrzyn J.L."/>
            <person name="Swenson N.G."/>
        </authorList>
    </citation>
    <scope>NUCLEOTIDE SEQUENCE</scope>
    <source>
        <strain evidence="3">91603</strain>
    </source>
</reference>
<reference evidence="3" key="2">
    <citation type="submission" date="2023-02" db="EMBL/GenBank/DDBJ databases">
        <authorList>
            <person name="Swenson N.G."/>
            <person name="Wegrzyn J.L."/>
            <person name="Mcevoy S.L."/>
        </authorList>
    </citation>
    <scope>NUCLEOTIDE SEQUENCE</scope>
    <source>
        <strain evidence="3">91603</strain>
        <tissue evidence="3">Leaf</tissue>
    </source>
</reference>
<proteinExistence type="predicted"/>
<accession>A0AAD5NQT0</accession>
<dbReference type="AlphaFoldDB" id="A0AAD5NQT0"/>
<keyword evidence="4" id="KW-1185">Reference proteome</keyword>
<comment type="caution">
    <text evidence="3">The sequence shown here is derived from an EMBL/GenBank/DDBJ whole genome shotgun (WGS) entry which is preliminary data.</text>
</comment>
<dbReference type="EMBL" id="JAJSOW010000102">
    <property type="protein sequence ID" value="KAI9177625.1"/>
    <property type="molecule type" value="Genomic_DNA"/>
</dbReference>
<protein>
    <submittedName>
        <fullName evidence="3">Uncharacterized protein</fullName>
    </submittedName>
</protein>
<feature type="compositionally biased region" description="Basic and acidic residues" evidence="1">
    <location>
        <begin position="115"/>
        <end position="133"/>
    </location>
</feature>
<keyword evidence="2" id="KW-0472">Membrane</keyword>